<protein>
    <submittedName>
        <fullName evidence="10">Nardilysin</fullName>
    </submittedName>
</protein>
<proteinExistence type="inferred from homology"/>
<dbReference type="InterPro" id="IPR007863">
    <property type="entry name" value="Peptidase_M16_C"/>
</dbReference>
<keyword evidence="5" id="KW-0862">Zinc</keyword>
<reference evidence="10 11" key="1">
    <citation type="submission" date="2016-03" db="EMBL/GenBank/DDBJ databases">
        <title>Trachymyrmex septentrionalis WGS genome.</title>
        <authorList>
            <person name="Nygaard S."/>
            <person name="Hu H."/>
            <person name="Boomsma J."/>
            <person name="Zhang G."/>
        </authorList>
    </citation>
    <scope>NUCLEOTIDE SEQUENCE [LARGE SCALE GENOMIC DNA]</scope>
    <source>
        <strain evidence="10">Tsep2-gDNA-1</strain>
        <tissue evidence="10">Whole body</tissue>
    </source>
</reference>
<dbReference type="Gene3D" id="3.30.830.10">
    <property type="entry name" value="Metalloenzyme, LuxS/M16 peptidase-like"/>
    <property type="match status" value="3"/>
</dbReference>
<evidence type="ECO:0000259" key="7">
    <source>
        <dbReference type="Pfam" id="PF00675"/>
    </source>
</evidence>
<feature type="domain" description="Peptidase M16 C-terminal" evidence="8">
    <location>
        <begin position="468"/>
        <end position="650"/>
    </location>
</feature>
<dbReference type="PANTHER" id="PTHR43690">
    <property type="entry name" value="NARDILYSIN"/>
    <property type="match status" value="1"/>
</dbReference>
<accession>A0A195FCQ6</accession>
<evidence type="ECO:0000256" key="4">
    <source>
        <dbReference type="ARBA" id="ARBA00022801"/>
    </source>
</evidence>
<dbReference type="EMBL" id="KQ981693">
    <property type="protein sequence ID" value="KYN37829.1"/>
    <property type="molecule type" value="Genomic_DNA"/>
</dbReference>
<dbReference type="InterPro" id="IPR032632">
    <property type="entry name" value="Peptidase_M16_M"/>
</dbReference>
<keyword evidence="4" id="KW-0378">Hydrolase</keyword>
<dbReference type="Pfam" id="PF05193">
    <property type="entry name" value="Peptidase_M16_C"/>
    <property type="match status" value="1"/>
</dbReference>
<dbReference type="Proteomes" id="UP000078541">
    <property type="component" value="Unassembled WGS sequence"/>
</dbReference>
<evidence type="ECO:0000259" key="9">
    <source>
        <dbReference type="Pfam" id="PF16187"/>
    </source>
</evidence>
<dbReference type="FunFam" id="3.30.830.10:FF:000005">
    <property type="entry name" value="nardilysin isoform X1"/>
    <property type="match status" value="1"/>
</dbReference>
<dbReference type="Pfam" id="PF00675">
    <property type="entry name" value="Peptidase_M16"/>
    <property type="match status" value="1"/>
</dbReference>
<evidence type="ECO:0000259" key="8">
    <source>
        <dbReference type="Pfam" id="PF05193"/>
    </source>
</evidence>
<comment type="similarity">
    <text evidence="1">Belongs to the peptidase M16 family.</text>
</comment>
<dbReference type="STRING" id="34720.A0A195FCQ6"/>
<keyword evidence="6" id="KW-0482">Metalloprotease</keyword>
<dbReference type="AlphaFoldDB" id="A0A195FCQ6"/>
<evidence type="ECO:0000256" key="6">
    <source>
        <dbReference type="ARBA" id="ARBA00023049"/>
    </source>
</evidence>
<evidence type="ECO:0000256" key="3">
    <source>
        <dbReference type="ARBA" id="ARBA00022723"/>
    </source>
</evidence>
<evidence type="ECO:0000256" key="2">
    <source>
        <dbReference type="ARBA" id="ARBA00022670"/>
    </source>
</evidence>
<evidence type="ECO:0000256" key="5">
    <source>
        <dbReference type="ARBA" id="ARBA00022833"/>
    </source>
</evidence>
<dbReference type="PANTHER" id="PTHR43690:SF18">
    <property type="entry name" value="INSULIN-DEGRADING ENZYME-RELATED"/>
    <property type="match status" value="1"/>
</dbReference>
<name>A0A195FCQ6_9HYME</name>
<dbReference type="SUPFAM" id="SSF63411">
    <property type="entry name" value="LuxS/MPP-like metallohydrolase"/>
    <property type="match status" value="4"/>
</dbReference>
<dbReference type="InterPro" id="IPR011765">
    <property type="entry name" value="Pept_M16_N"/>
</dbReference>
<dbReference type="Pfam" id="PF16187">
    <property type="entry name" value="Peptidase_M16_M"/>
    <property type="match status" value="1"/>
</dbReference>
<dbReference type="GO" id="GO:0046872">
    <property type="term" value="F:metal ion binding"/>
    <property type="evidence" value="ECO:0007669"/>
    <property type="project" value="UniProtKB-KW"/>
</dbReference>
<evidence type="ECO:0000313" key="11">
    <source>
        <dbReference type="Proteomes" id="UP000078541"/>
    </source>
</evidence>
<dbReference type="GO" id="GO:0006508">
    <property type="term" value="P:proteolysis"/>
    <property type="evidence" value="ECO:0007669"/>
    <property type="project" value="UniProtKB-KW"/>
</dbReference>
<sequence length="733" mass="86475">MGSEKYPQENDFHEFIIKHGGHTNATTDNENTTFFFHIEEKYLLSALDRFAQFFIKPLMKKDAIIREREAIESEITWAVPSLLDFCKSKPNHYVAWIIMHEGKGSLFSYLRKKMWILDSFGGTCANDFEYNSMYALFKISVDLSYEGQHYLEEILNAIFSFINLLKKEGPQKRIYDEIYKIRKDTFRFSDMEDNVDDLCINMHYYSSRDYITGYYNLLLEYNPEAIQKYLDYLVPETANIMIFNNDFDCLELNKIEPWFKIQYTDIDIPKEWIKRWKSIEPLPDFHLPLPNTFITSDFSLISMPAEVPQYPVKLHKDNMSEIWYRPVYCIPKCYINLHFVSNLGLQSPKNAALMEMYCSVLRLLLTEELYPAIEAKFHYDIRVDEKGIIIKMNGFNEKLPFLLIIIAKYMVDYPNLITKDLFEIVKVQQLRILYNKFIKPQKLVKDVKLWILKFVHYTHFDMHTALCDINFEEFRDFVKSFTDHLYIQCLVQGNMTQDAVIKTILQYIEVINCGFLSFSMISKTKVIQVPLGTYYCKLKNINKIDVNSVVSNYYQADVTSIELSVLINLLIIIMKEPLSNRLRTQEQLGYDVSCDLIDVNGILGYCITVCTQANKYTTEHVDQRIEEFLKSFNKILETFTQEELDDVKEVLRKFKKSGIKEEGRNWSIWKEQYMFDRHEREALAMKNIKINDLREWFAKHTLNGSNCRKLSIHVVGTNEGNLKESVVKNENSK</sequence>
<evidence type="ECO:0000256" key="1">
    <source>
        <dbReference type="ARBA" id="ARBA00007261"/>
    </source>
</evidence>
<evidence type="ECO:0000313" key="10">
    <source>
        <dbReference type="EMBL" id="KYN37829.1"/>
    </source>
</evidence>
<organism evidence="10 11">
    <name type="scientific">Trachymyrmex septentrionalis</name>
    <dbReference type="NCBI Taxonomy" id="34720"/>
    <lineage>
        <taxon>Eukaryota</taxon>
        <taxon>Metazoa</taxon>
        <taxon>Ecdysozoa</taxon>
        <taxon>Arthropoda</taxon>
        <taxon>Hexapoda</taxon>
        <taxon>Insecta</taxon>
        <taxon>Pterygota</taxon>
        <taxon>Neoptera</taxon>
        <taxon>Endopterygota</taxon>
        <taxon>Hymenoptera</taxon>
        <taxon>Apocrita</taxon>
        <taxon>Aculeata</taxon>
        <taxon>Formicoidea</taxon>
        <taxon>Formicidae</taxon>
        <taxon>Myrmicinae</taxon>
        <taxon>Trachymyrmex</taxon>
    </lineage>
</organism>
<keyword evidence="3" id="KW-0479">Metal-binding</keyword>
<feature type="domain" description="Peptidase M16 N-terminal" evidence="7">
    <location>
        <begin position="1"/>
        <end position="76"/>
    </location>
</feature>
<dbReference type="InterPro" id="IPR011249">
    <property type="entry name" value="Metalloenz_LuxS/M16"/>
</dbReference>
<gene>
    <name evidence="10" type="ORF">ALC56_08028</name>
</gene>
<keyword evidence="11" id="KW-1185">Reference proteome</keyword>
<dbReference type="InterPro" id="IPR050626">
    <property type="entry name" value="Peptidase_M16"/>
</dbReference>
<dbReference type="GO" id="GO:0008237">
    <property type="term" value="F:metallopeptidase activity"/>
    <property type="evidence" value="ECO:0007669"/>
    <property type="project" value="UniProtKB-KW"/>
</dbReference>
<feature type="domain" description="Peptidase M16 middle/third" evidence="9">
    <location>
        <begin position="186"/>
        <end position="462"/>
    </location>
</feature>
<keyword evidence="2" id="KW-0645">Protease</keyword>